<reference evidence="7" key="2">
    <citation type="submission" date="2023-01" db="EMBL/GenBank/DDBJ databases">
        <authorList>
            <person name="Sun Q."/>
            <person name="Evtushenko L."/>
        </authorList>
    </citation>
    <scope>NUCLEOTIDE SEQUENCE</scope>
    <source>
        <strain evidence="7">VKM B-1513</strain>
    </source>
</reference>
<organism evidence="7 8">
    <name type="scientific">Maricaulis virginensis</name>
    <dbReference type="NCBI Taxonomy" id="144022"/>
    <lineage>
        <taxon>Bacteria</taxon>
        <taxon>Pseudomonadati</taxon>
        <taxon>Pseudomonadota</taxon>
        <taxon>Alphaproteobacteria</taxon>
        <taxon>Maricaulales</taxon>
        <taxon>Maricaulaceae</taxon>
        <taxon>Maricaulis</taxon>
    </lineage>
</organism>
<evidence type="ECO:0000256" key="6">
    <source>
        <dbReference type="HAMAP-Rule" id="MF_00821"/>
    </source>
</evidence>
<evidence type="ECO:0000256" key="5">
    <source>
        <dbReference type="ARBA" id="ARBA00023186"/>
    </source>
</evidence>
<protein>
    <recommendedName>
        <fullName evidence="6">Protein-export protein SecB</fullName>
    </recommendedName>
</protein>
<dbReference type="GO" id="GO:0051082">
    <property type="term" value="F:unfolded protein binding"/>
    <property type="evidence" value="ECO:0007669"/>
    <property type="project" value="InterPro"/>
</dbReference>
<sequence>MTDAPSTPTDNQTPAQPQLRVLAQYVKDLSFENPGAPDTLRPGQPAPGIDLSIDVRARGVGDDTFEVLLVINARASRKTEAGEDSVVFIAELSYGGLFQLANIPDTEREPFLLIECPRMIFPYARRILADTTRDGNFPPLMLDPVDFASLYRQQLAKRAAAVPGADTNGNGDPAASN</sequence>
<evidence type="ECO:0000256" key="2">
    <source>
        <dbReference type="ARBA" id="ARBA00022448"/>
    </source>
</evidence>
<evidence type="ECO:0000313" key="7">
    <source>
        <dbReference type="EMBL" id="GLK52891.1"/>
    </source>
</evidence>
<dbReference type="InterPro" id="IPR003708">
    <property type="entry name" value="SecB"/>
</dbReference>
<dbReference type="SUPFAM" id="SSF54611">
    <property type="entry name" value="SecB-like"/>
    <property type="match status" value="1"/>
</dbReference>
<comment type="function">
    <text evidence="6">One of the proteins required for the normal export of preproteins out of the cell cytoplasm. It is a molecular chaperone that binds to a subset of precursor proteins, maintaining them in a translocation-competent state. It also specifically binds to its receptor SecA.</text>
</comment>
<dbReference type="NCBIfam" id="TIGR00809">
    <property type="entry name" value="secB"/>
    <property type="match status" value="1"/>
</dbReference>
<dbReference type="GO" id="GO:0051262">
    <property type="term" value="P:protein tetramerization"/>
    <property type="evidence" value="ECO:0007669"/>
    <property type="project" value="InterPro"/>
</dbReference>
<dbReference type="PANTHER" id="PTHR36918">
    <property type="match status" value="1"/>
</dbReference>
<dbReference type="PRINTS" id="PR01594">
    <property type="entry name" value="SECBCHAPRONE"/>
</dbReference>
<keyword evidence="5 6" id="KW-0143">Chaperone</keyword>
<dbReference type="GO" id="GO:0015031">
    <property type="term" value="P:protein transport"/>
    <property type="evidence" value="ECO:0007669"/>
    <property type="project" value="UniProtKB-UniRule"/>
</dbReference>
<dbReference type="Gene3D" id="3.10.420.10">
    <property type="entry name" value="SecB-like"/>
    <property type="match status" value="1"/>
</dbReference>
<gene>
    <name evidence="6 7" type="primary">secB</name>
    <name evidence="7" type="ORF">GCM10017621_23990</name>
</gene>
<dbReference type="GO" id="GO:0005737">
    <property type="term" value="C:cytoplasm"/>
    <property type="evidence" value="ECO:0007669"/>
    <property type="project" value="UniProtKB-SubCell"/>
</dbReference>
<comment type="similarity">
    <text evidence="1 6">Belongs to the SecB family.</text>
</comment>
<evidence type="ECO:0000256" key="1">
    <source>
        <dbReference type="ARBA" id="ARBA00009990"/>
    </source>
</evidence>
<evidence type="ECO:0000313" key="8">
    <source>
        <dbReference type="Proteomes" id="UP001143486"/>
    </source>
</evidence>
<proteinExistence type="inferred from homology"/>
<name>A0A9W6IM63_9PROT</name>
<accession>A0A9W6IM63</accession>
<keyword evidence="3 6" id="KW-0653">Protein transport</keyword>
<keyword evidence="6" id="KW-0963">Cytoplasm</keyword>
<dbReference type="EMBL" id="BSFE01000006">
    <property type="protein sequence ID" value="GLK52891.1"/>
    <property type="molecule type" value="Genomic_DNA"/>
</dbReference>
<comment type="subcellular location">
    <subcellularLocation>
        <location evidence="6">Cytoplasm</location>
    </subcellularLocation>
</comment>
<dbReference type="Proteomes" id="UP001143486">
    <property type="component" value="Unassembled WGS sequence"/>
</dbReference>
<comment type="caution">
    <text evidence="7">The sequence shown here is derived from an EMBL/GenBank/DDBJ whole genome shotgun (WGS) entry which is preliminary data.</text>
</comment>
<keyword evidence="2 6" id="KW-0813">Transport</keyword>
<evidence type="ECO:0000256" key="3">
    <source>
        <dbReference type="ARBA" id="ARBA00022927"/>
    </source>
</evidence>
<reference evidence="7" key="1">
    <citation type="journal article" date="2014" name="Int. J. Syst. Evol. Microbiol.">
        <title>Complete genome sequence of Corynebacterium casei LMG S-19264T (=DSM 44701T), isolated from a smear-ripened cheese.</title>
        <authorList>
            <consortium name="US DOE Joint Genome Institute (JGI-PGF)"/>
            <person name="Walter F."/>
            <person name="Albersmeier A."/>
            <person name="Kalinowski J."/>
            <person name="Ruckert C."/>
        </authorList>
    </citation>
    <scope>NUCLEOTIDE SEQUENCE</scope>
    <source>
        <strain evidence="7">VKM B-1513</strain>
    </source>
</reference>
<dbReference type="GO" id="GO:0006457">
    <property type="term" value="P:protein folding"/>
    <property type="evidence" value="ECO:0007669"/>
    <property type="project" value="UniProtKB-UniRule"/>
</dbReference>
<dbReference type="InterPro" id="IPR035958">
    <property type="entry name" value="SecB-like_sf"/>
</dbReference>
<comment type="subunit">
    <text evidence="6">Homotetramer, a dimer of dimers. One homotetramer interacts with 1 SecA dimer.</text>
</comment>
<dbReference type="RefSeq" id="WP_271187249.1">
    <property type="nucleotide sequence ID" value="NZ_BSFE01000006.1"/>
</dbReference>
<keyword evidence="4 6" id="KW-0811">Translocation</keyword>
<dbReference type="PANTHER" id="PTHR36918:SF1">
    <property type="entry name" value="PROTEIN-EXPORT PROTEIN SECB"/>
    <property type="match status" value="1"/>
</dbReference>
<dbReference type="AlphaFoldDB" id="A0A9W6IM63"/>
<dbReference type="Pfam" id="PF02556">
    <property type="entry name" value="SecB"/>
    <property type="match status" value="1"/>
</dbReference>
<keyword evidence="8" id="KW-1185">Reference proteome</keyword>
<dbReference type="HAMAP" id="MF_00821">
    <property type="entry name" value="SecB"/>
    <property type="match status" value="1"/>
</dbReference>
<evidence type="ECO:0000256" key="4">
    <source>
        <dbReference type="ARBA" id="ARBA00023010"/>
    </source>
</evidence>
<dbReference type="NCBIfam" id="NF004392">
    <property type="entry name" value="PRK05751.1-3"/>
    <property type="match status" value="1"/>
</dbReference>